<gene>
    <name evidence="2" type="ORF">GIY30_08405</name>
</gene>
<dbReference type="EMBL" id="WMBR01000002">
    <property type="protein sequence ID" value="MXP21372.1"/>
    <property type="molecule type" value="Genomic_DNA"/>
</dbReference>
<dbReference type="Proteomes" id="UP000475545">
    <property type="component" value="Unassembled WGS sequence"/>
</dbReference>
<sequence length="60" mass="6246">MSNKYVWAGVSSVAALFAAAITVGILQRSRREIPPVSATVPRVEDLRTVTDGADADSAAS</sequence>
<evidence type="ECO:0000256" key="1">
    <source>
        <dbReference type="SAM" id="Phobius"/>
    </source>
</evidence>
<reference evidence="2 3" key="1">
    <citation type="submission" date="2019-11" db="EMBL/GenBank/DDBJ databases">
        <title>Gordonia sp. nov., a novel actinobacterium isolated from mangrove soil in Hainan.</title>
        <authorList>
            <person name="Huang X."/>
            <person name="Xie Y."/>
            <person name="Chu X."/>
            <person name="Xiao K."/>
        </authorList>
    </citation>
    <scope>NUCLEOTIDE SEQUENCE [LARGE SCALE GENOMIC DNA]</scope>
    <source>
        <strain evidence="2 3">HNM0687</strain>
    </source>
</reference>
<keyword evidence="1" id="KW-0812">Transmembrane</keyword>
<feature type="transmembrane region" description="Helical" evidence="1">
    <location>
        <begin position="6"/>
        <end position="26"/>
    </location>
</feature>
<keyword evidence="1" id="KW-1133">Transmembrane helix</keyword>
<dbReference type="RefSeq" id="WP_160901572.1">
    <property type="nucleotide sequence ID" value="NZ_CP102850.1"/>
</dbReference>
<name>A0A6L7GP34_9ACTN</name>
<dbReference type="AlphaFoldDB" id="A0A6L7GP34"/>
<evidence type="ECO:0000313" key="2">
    <source>
        <dbReference type="EMBL" id="MXP21372.1"/>
    </source>
</evidence>
<protein>
    <submittedName>
        <fullName evidence="2">Uncharacterized protein</fullName>
    </submittedName>
</protein>
<accession>A0A6L7GP34</accession>
<comment type="caution">
    <text evidence="2">The sequence shown here is derived from an EMBL/GenBank/DDBJ whole genome shotgun (WGS) entry which is preliminary data.</text>
</comment>
<organism evidence="2 3">
    <name type="scientific">Gordonia mangrovi</name>
    <dbReference type="NCBI Taxonomy" id="2665643"/>
    <lineage>
        <taxon>Bacteria</taxon>
        <taxon>Bacillati</taxon>
        <taxon>Actinomycetota</taxon>
        <taxon>Actinomycetes</taxon>
        <taxon>Mycobacteriales</taxon>
        <taxon>Gordoniaceae</taxon>
        <taxon>Gordonia</taxon>
    </lineage>
</organism>
<keyword evidence="1" id="KW-0472">Membrane</keyword>
<evidence type="ECO:0000313" key="3">
    <source>
        <dbReference type="Proteomes" id="UP000475545"/>
    </source>
</evidence>
<proteinExistence type="predicted"/>
<keyword evidence="3" id="KW-1185">Reference proteome</keyword>